<comment type="caution">
    <text evidence="1">The sequence shown here is derived from an EMBL/GenBank/DDBJ whole genome shotgun (WGS) entry which is preliminary data.</text>
</comment>
<proteinExistence type="predicted"/>
<dbReference type="Proteomes" id="UP000789901">
    <property type="component" value="Unassembled WGS sequence"/>
</dbReference>
<dbReference type="EMBL" id="CAJVQB010018480">
    <property type="protein sequence ID" value="CAG8787778.1"/>
    <property type="molecule type" value="Genomic_DNA"/>
</dbReference>
<dbReference type="InterPro" id="IPR013761">
    <property type="entry name" value="SAM/pointed_sf"/>
</dbReference>
<sequence>MSDNNPLPSLEEINKWDPSAVINFLESRKELFLDNDDIKAIRTSKITGSDFLNYSIEDFRECGLQVGPAQRITKLSEELKLTLKLLQEHAQKEFKFLATTHDEIVIKYNKSILSNDVTVRSIFKTKENIELIVTLDKKCFSSYKNLREVLQKHGIDNDEARLSAIGNVGDQNEAQRSHFITSILVSAVNSAPNTILRSQFEIIGDVSAGRIDYAIKKIYPQLIGNGFEEIIYITEAKQIDIKVGVAQNLMQLEGSLDSNKNKKRKLDELYPDQAYSEYVYGIVLTGTDYQASDHIPLVTTQLNNNEDLRKGIKTVLGKIIWMLKDRDQSNKRQRT</sequence>
<accession>A0ABN7VP10</accession>
<dbReference type="Gene3D" id="1.10.150.50">
    <property type="entry name" value="Transcription Factor, Ets-1"/>
    <property type="match status" value="1"/>
</dbReference>
<protein>
    <submittedName>
        <fullName evidence="1">27620_t:CDS:1</fullName>
    </submittedName>
</protein>
<gene>
    <name evidence="1" type="ORF">GMARGA_LOCUS20732</name>
</gene>
<organism evidence="1 2">
    <name type="scientific">Gigaspora margarita</name>
    <dbReference type="NCBI Taxonomy" id="4874"/>
    <lineage>
        <taxon>Eukaryota</taxon>
        <taxon>Fungi</taxon>
        <taxon>Fungi incertae sedis</taxon>
        <taxon>Mucoromycota</taxon>
        <taxon>Glomeromycotina</taxon>
        <taxon>Glomeromycetes</taxon>
        <taxon>Diversisporales</taxon>
        <taxon>Gigasporaceae</taxon>
        <taxon>Gigaspora</taxon>
    </lineage>
</organism>
<dbReference type="SUPFAM" id="SSF47769">
    <property type="entry name" value="SAM/Pointed domain"/>
    <property type="match status" value="1"/>
</dbReference>
<keyword evidence="2" id="KW-1185">Reference proteome</keyword>
<evidence type="ECO:0000313" key="2">
    <source>
        <dbReference type="Proteomes" id="UP000789901"/>
    </source>
</evidence>
<name>A0ABN7VP10_GIGMA</name>
<reference evidence="1 2" key="1">
    <citation type="submission" date="2021-06" db="EMBL/GenBank/DDBJ databases">
        <authorList>
            <person name="Kallberg Y."/>
            <person name="Tangrot J."/>
            <person name="Rosling A."/>
        </authorList>
    </citation>
    <scope>NUCLEOTIDE SEQUENCE [LARGE SCALE GENOMIC DNA]</scope>
    <source>
        <strain evidence="1 2">120-4 pot B 10/14</strain>
    </source>
</reference>
<evidence type="ECO:0000313" key="1">
    <source>
        <dbReference type="EMBL" id="CAG8787778.1"/>
    </source>
</evidence>